<evidence type="ECO:0008006" key="4">
    <source>
        <dbReference type="Google" id="ProtNLM"/>
    </source>
</evidence>
<evidence type="ECO:0000256" key="1">
    <source>
        <dbReference type="SAM" id="SignalP"/>
    </source>
</evidence>
<dbReference type="SUPFAM" id="SSF53474">
    <property type="entry name" value="alpha/beta-Hydrolases"/>
    <property type="match status" value="1"/>
</dbReference>
<sequence length="365" mass="38472">MASRRLLPVRLRRATVAVAALAAALLAPGVPSAQADEPAPPKLNDGFGLTQTGGVTGTATNFVITVKTDEVAGPHNIRILLPSDYATEPIKRYPVFYFLHGASDDPANPAVAYPALTAAKSMITVIPDGGRRGWYTNWLDQKTAAGAQNWENFHINQVIPFIDANLRTVAARPGRAVGGLSMGGFGALHYAQRHPALFSQVATLSGADDLSRNHAVMRAAVVATLTNIGAPLCGSSHPTCNLDFGPTVSSDAIFGTPYPVFDADWRWNQADPSSHMGALAGMGISIYTGDGNGDAGNMEFWVRSAAQHAKDGLDALKYPYHYVDYGNGSGWGTECKGGHTSGCWAQDLVDLVPRLEAAFASAAPA</sequence>
<organism evidence="2 3">
    <name type="scientific">Streptomyces hiroshimensis</name>
    <dbReference type="NCBI Taxonomy" id="66424"/>
    <lineage>
        <taxon>Bacteria</taxon>
        <taxon>Bacillati</taxon>
        <taxon>Actinomycetota</taxon>
        <taxon>Actinomycetes</taxon>
        <taxon>Kitasatosporales</taxon>
        <taxon>Streptomycetaceae</taxon>
        <taxon>Streptomyces</taxon>
    </lineage>
</organism>
<evidence type="ECO:0000313" key="3">
    <source>
        <dbReference type="Proteomes" id="UP000659223"/>
    </source>
</evidence>
<dbReference type="EMBL" id="BMUT01000018">
    <property type="protein sequence ID" value="GGY07119.1"/>
    <property type="molecule type" value="Genomic_DNA"/>
</dbReference>
<dbReference type="Gene3D" id="3.40.50.1820">
    <property type="entry name" value="alpha/beta hydrolase"/>
    <property type="match status" value="1"/>
</dbReference>
<feature type="signal peptide" evidence="1">
    <location>
        <begin position="1"/>
        <end position="35"/>
    </location>
</feature>
<gene>
    <name evidence="2" type="ORF">GCM10010324_62480</name>
</gene>
<proteinExistence type="predicted"/>
<dbReference type="InterPro" id="IPR029058">
    <property type="entry name" value="AB_hydrolase_fold"/>
</dbReference>
<accession>A0ABQ2Z8S1</accession>
<dbReference type="PANTHER" id="PTHR48098">
    <property type="entry name" value="ENTEROCHELIN ESTERASE-RELATED"/>
    <property type="match status" value="1"/>
</dbReference>
<dbReference type="PANTHER" id="PTHR48098:SF1">
    <property type="entry name" value="DIACYLGLYCEROL ACYLTRANSFERASE_MYCOLYLTRANSFERASE AG85A"/>
    <property type="match status" value="1"/>
</dbReference>
<feature type="chain" id="PRO_5046849595" description="Esterase" evidence="1">
    <location>
        <begin position="36"/>
        <end position="365"/>
    </location>
</feature>
<name>A0ABQ2Z8S1_9ACTN</name>
<dbReference type="Proteomes" id="UP000659223">
    <property type="component" value="Unassembled WGS sequence"/>
</dbReference>
<reference evidence="3" key="1">
    <citation type="journal article" date="2019" name="Int. J. Syst. Evol. Microbiol.">
        <title>The Global Catalogue of Microorganisms (GCM) 10K type strain sequencing project: providing services to taxonomists for standard genome sequencing and annotation.</title>
        <authorList>
            <consortium name="The Broad Institute Genomics Platform"/>
            <consortium name="The Broad Institute Genome Sequencing Center for Infectious Disease"/>
            <person name="Wu L."/>
            <person name="Ma J."/>
        </authorList>
    </citation>
    <scope>NUCLEOTIDE SEQUENCE [LARGE SCALE GENOMIC DNA]</scope>
    <source>
        <strain evidence="3">JCM 4586</strain>
    </source>
</reference>
<comment type="caution">
    <text evidence="2">The sequence shown here is derived from an EMBL/GenBank/DDBJ whole genome shotgun (WGS) entry which is preliminary data.</text>
</comment>
<protein>
    <recommendedName>
        <fullName evidence="4">Esterase</fullName>
    </recommendedName>
</protein>
<dbReference type="RefSeq" id="WP_190025116.1">
    <property type="nucleotide sequence ID" value="NZ_BMUT01000018.1"/>
</dbReference>
<dbReference type="InterPro" id="IPR050583">
    <property type="entry name" value="Mycobacterial_A85_antigen"/>
</dbReference>
<keyword evidence="3" id="KW-1185">Reference proteome</keyword>
<evidence type="ECO:0000313" key="2">
    <source>
        <dbReference type="EMBL" id="GGY07119.1"/>
    </source>
</evidence>
<dbReference type="Pfam" id="PF00756">
    <property type="entry name" value="Esterase"/>
    <property type="match status" value="1"/>
</dbReference>
<dbReference type="InterPro" id="IPR000801">
    <property type="entry name" value="Esterase-like"/>
</dbReference>
<keyword evidence="1" id="KW-0732">Signal</keyword>